<reference evidence="3" key="1">
    <citation type="submission" date="2025-08" db="UniProtKB">
        <authorList>
            <consortium name="RefSeq"/>
        </authorList>
    </citation>
    <scope>IDENTIFICATION</scope>
    <source>
        <strain evidence="3">15112-1751.03</strain>
        <tissue evidence="3">Whole Adult</tissue>
    </source>
</reference>
<dbReference type="InterPro" id="IPR011009">
    <property type="entry name" value="Kinase-like_dom_sf"/>
</dbReference>
<evidence type="ECO:0000313" key="2">
    <source>
        <dbReference type="Proteomes" id="UP000515160"/>
    </source>
</evidence>
<dbReference type="OrthoDB" id="191037at2759"/>
<gene>
    <name evidence="3" type="primary">LOC117574279</name>
</gene>
<dbReference type="SUPFAM" id="SSF56112">
    <property type="entry name" value="Protein kinase-like (PK-like)"/>
    <property type="match status" value="1"/>
</dbReference>
<evidence type="ECO:0000259" key="1">
    <source>
        <dbReference type="SMART" id="SM00587"/>
    </source>
</evidence>
<dbReference type="InterPro" id="IPR004119">
    <property type="entry name" value="EcKL"/>
</dbReference>
<accession>A0A6P8XCD7</accession>
<protein>
    <submittedName>
        <fullName evidence="3">Uncharacterized protein LOC117574279</fullName>
    </submittedName>
</protein>
<dbReference type="PANTHER" id="PTHR11012:SF6">
    <property type="entry name" value="CHK DOMAIN OV1-RELATED"/>
    <property type="match status" value="1"/>
</dbReference>
<dbReference type="GeneID" id="117574279"/>
<sequence>MSDSKSEIVNPNEHLIIPDWITEKYFKEVLNKDEPDHVKVLKFTPVAAIPPGENFTSIMLRIHIDLEMKDGSIKPKTYIFKTVLASDRGGDEIDLYGLFPKEQIMYSKYLPAFEALYKEAGEDIQLAPQCLHTETREGNIHFIFEDLAVKKFKNVDRIKGLDLAQMKHALRKLAEFHAAGSVYQERNGPYSSEFDEGFVSTNAEKFLRDGFRIKERTFKKSMSTWGMPDAEKFIKNFPTEDQYLAQCMSTLDVDPEEFNTLTHGDFWSSNLMCNHLANGDVDQLILVDFQICKWGSPAIDLLFFITLSASNDIRLKEFDNFICIYWERLTECLKLLKYKKPLPELRELQSSLYKKNNSFYAFFALMNHLPLILFPSDKDNNLHSMLAETEEAENLRLRLTSNPLYGKVMKDLYPFYYNRGLFNFDDYSKN</sequence>
<dbReference type="PANTHER" id="PTHR11012">
    <property type="entry name" value="PROTEIN KINASE-LIKE DOMAIN-CONTAINING"/>
    <property type="match status" value="1"/>
</dbReference>
<proteinExistence type="predicted"/>
<dbReference type="InterPro" id="IPR015897">
    <property type="entry name" value="CHK_kinase-like"/>
</dbReference>
<keyword evidence="2" id="KW-1185">Reference proteome</keyword>
<feature type="domain" description="CHK kinase-like" evidence="1">
    <location>
        <begin position="142"/>
        <end position="335"/>
    </location>
</feature>
<dbReference type="Pfam" id="PF02958">
    <property type="entry name" value="EcKL"/>
    <property type="match status" value="1"/>
</dbReference>
<organism evidence="2 3">
    <name type="scientific">Drosophila albomicans</name>
    <name type="common">Fruit fly</name>
    <dbReference type="NCBI Taxonomy" id="7291"/>
    <lineage>
        <taxon>Eukaryota</taxon>
        <taxon>Metazoa</taxon>
        <taxon>Ecdysozoa</taxon>
        <taxon>Arthropoda</taxon>
        <taxon>Hexapoda</taxon>
        <taxon>Insecta</taxon>
        <taxon>Pterygota</taxon>
        <taxon>Neoptera</taxon>
        <taxon>Endopterygota</taxon>
        <taxon>Diptera</taxon>
        <taxon>Brachycera</taxon>
        <taxon>Muscomorpha</taxon>
        <taxon>Ephydroidea</taxon>
        <taxon>Drosophilidae</taxon>
        <taxon>Drosophila</taxon>
    </lineage>
</organism>
<dbReference type="AlphaFoldDB" id="A0A6P8XCD7"/>
<evidence type="ECO:0000313" key="3">
    <source>
        <dbReference type="RefSeq" id="XP_034113921.2"/>
    </source>
</evidence>
<dbReference type="SMART" id="SM00587">
    <property type="entry name" value="CHK"/>
    <property type="match status" value="1"/>
</dbReference>
<dbReference type="Gene3D" id="3.90.1200.10">
    <property type="match status" value="1"/>
</dbReference>
<dbReference type="RefSeq" id="XP_034113921.2">
    <property type="nucleotide sequence ID" value="XM_034258030.2"/>
</dbReference>
<name>A0A6P8XCD7_DROAB</name>
<dbReference type="Proteomes" id="UP000515160">
    <property type="component" value="Chromosome 2R"/>
</dbReference>